<keyword evidence="1" id="KW-0812">Transmembrane</keyword>
<feature type="transmembrane region" description="Helical" evidence="1">
    <location>
        <begin position="50"/>
        <end position="73"/>
    </location>
</feature>
<name>A0ABQ1MN19_9MICO</name>
<organism evidence="2 3">
    <name type="scientific">Brevibacterium sediminis</name>
    <dbReference type="NCBI Taxonomy" id="1857024"/>
    <lineage>
        <taxon>Bacteria</taxon>
        <taxon>Bacillati</taxon>
        <taxon>Actinomycetota</taxon>
        <taxon>Actinomycetes</taxon>
        <taxon>Micrococcales</taxon>
        <taxon>Brevibacteriaceae</taxon>
        <taxon>Brevibacterium</taxon>
    </lineage>
</organism>
<protein>
    <recommendedName>
        <fullName evidence="4">DUF423 domain-containing protein</fullName>
    </recommendedName>
</protein>
<evidence type="ECO:0000256" key="1">
    <source>
        <dbReference type="SAM" id="Phobius"/>
    </source>
</evidence>
<accession>A0ABQ1MN19</accession>
<sequence>MKAIRIAAFAGGTAAVAAIITTIASADQISHLLTSAYSYPNPSGTSLGEAASSTLTYLFATAGVAVLASLISFSDTVSQSRAGRWTGGVLIAVGFAVAIFNAAQPEFPPAVKLVFFLPPVVGALWLGLATRRRAEPRTSRAL</sequence>
<dbReference type="Proteomes" id="UP000632322">
    <property type="component" value="Unassembled WGS sequence"/>
</dbReference>
<evidence type="ECO:0008006" key="4">
    <source>
        <dbReference type="Google" id="ProtNLM"/>
    </source>
</evidence>
<reference evidence="3" key="1">
    <citation type="journal article" date="2019" name="Int. J. Syst. Evol. Microbiol.">
        <title>The Global Catalogue of Microorganisms (GCM) 10K type strain sequencing project: providing services to taxonomists for standard genome sequencing and annotation.</title>
        <authorList>
            <consortium name="The Broad Institute Genomics Platform"/>
            <consortium name="The Broad Institute Genome Sequencing Center for Infectious Disease"/>
            <person name="Wu L."/>
            <person name="Ma J."/>
        </authorList>
    </citation>
    <scope>NUCLEOTIDE SEQUENCE [LARGE SCALE GENOMIC DNA]</scope>
    <source>
        <strain evidence="3">CGMCC 1.15472</strain>
    </source>
</reference>
<dbReference type="RefSeq" id="WP_181271906.1">
    <property type="nucleotide sequence ID" value="NZ_BMJG01000010.1"/>
</dbReference>
<feature type="transmembrane region" description="Helical" evidence="1">
    <location>
        <begin position="110"/>
        <end position="130"/>
    </location>
</feature>
<gene>
    <name evidence="2" type="ORF">GCM10010974_26960</name>
</gene>
<keyword evidence="3" id="KW-1185">Reference proteome</keyword>
<evidence type="ECO:0000313" key="2">
    <source>
        <dbReference type="EMBL" id="GGC43203.1"/>
    </source>
</evidence>
<keyword evidence="1" id="KW-0472">Membrane</keyword>
<proteinExistence type="predicted"/>
<comment type="caution">
    <text evidence="2">The sequence shown here is derived from an EMBL/GenBank/DDBJ whole genome shotgun (WGS) entry which is preliminary data.</text>
</comment>
<evidence type="ECO:0000313" key="3">
    <source>
        <dbReference type="Proteomes" id="UP000632322"/>
    </source>
</evidence>
<dbReference type="EMBL" id="BMJG01000010">
    <property type="protein sequence ID" value="GGC43203.1"/>
    <property type="molecule type" value="Genomic_DNA"/>
</dbReference>
<feature type="transmembrane region" description="Helical" evidence="1">
    <location>
        <begin position="85"/>
        <end position="104"/>
    </location>
</feature>
<keyword evidence="1" id="KW-1133">Transmembrane helix</keyword>